<dbReference type="InterPro" id="IPR006015">
    <property type="entry name" value="Universal_stress_UspA"/>
</dbReference>
<keyword evidence="5" id="KW-1185">Reference proteome</keyword>
<sequence>MFKDGKVLLATDFSKNAEKLVDSLVKLKDFGIKNVLILQVLENDFGSLEAVEYAKKADKKLLENSRKKAEEIGMKAATTVKEGKPYKEIIKTAEKENCQLILLASHGGGVIKEILLGSNTRNIIRKSKVPVFIEKFRDENNNKKIAVDSIQKILLPLDFSGSTDQVLEMIKRMSKPSEKIILTSIIESSDDLQELNEKKEITEKKLKDIQNKLRTDNISSSYDIEVRHGDPAQNIIEIAEEKDSDLIVISTKGKGNLKELLIGSTAVKVAEKSPIPVLLVPVKKNNR</sequence>
<dbReference type="Proteomes" id="UP000012063">
    <property type="component" value="Unassembled WGS sequence"/>
</dbReference>
<gene>
    <name evidence="4" type="ORF">HSACCH_01978</name>
</gene>
<dbReference type="InterPro" id="IPR006016">
    <property type="entry name" value="UspA"/>
</dbReference>
<feature type="coiled-coil region" evidence="2">
    <location>
        <begin position="185"/>
        <end position="212"/>
    </location>
</feature>
<dbReference type="EMBL" id="CAUI01000021">
    <property type="protein sequence ID" value="CCU80263.1"/>
    <property type="molecule type" value="Genomic_DNA"/>
</dbReference>
<keyword evidence="2" id="KW-0175">Coiled coil</keyword>
<dbReference type="CDD" id="cd00293">
    <property type="entry name" value="USP-like"/>
    <property type="match status" value="2"/>
</dbReference>
<organism evidence="4 5">
    <name type="scientific">Halanaerobium saccharolyticum subsp. saccharolyticum DSM 6643</name>
    <dbReference type="NCBI Taxonomy" id="1293054"/>
    <lineage>
        <taxon>Bacteria</taxon>
        <taxon>Bacillati</taxon>
        <taxon>Bacillota</taxon>
        <taxon>Clostridia</taxon>
        <taxon>Halanaerobiales</taxon>
        <taxon>Halanaerobiaceae</taxon>
        <taxon>Halanaerobium</taxon>
    </lineage>
</organism>
<accession>M5E2N2</accession>
<feature type="domain" description="UspA" evidence="3">
    <location>
        <begin position="6"/>
        <end position="133"/>
    </location>
</feature>
<evidence type="ECO:0000256" key="1">
    <source>
        <dbReference type="ARBA" id="ARBA00008791"/>
    </source>
</evidence>
<name>M5E2N2_9FIRM</name>
<evidence type="ECO:0000313" key="4">
    <source>
        <dbReference type="EMBL" id="CCU80263.1"/>
    </source>
</evidence>
<dbReference type="PANTHER" id="PTHR46268:SF6">
    <property type="entry name" value="UNIVERSAL STRESS PROTEIN UP12"/>
    <property type="match status" value="1"/>
</dbReference>
<proteinExistence type="inferred from homology"/>
<dbReference type="InParanoid" id="M5E2N2"/>
<evidence type="ECO:0000313" key="5">
    <source>
        <dbReference type="Proteomes" id="UP000012063"/>
    </source>
</evidence>
<dbReference type="SUPFAM" id="SSF52402">
    <property type="entry name" value="Adenine nucleotide alpha hydrolases-like"/>
    <property type="match status" value="2"/>
</dbReference>
<protein>
    <recommendedName>
        <fullName evidence="3">UspA domain-containing protein</fullName>
    </recommendedName>
</protein>
<dbReference type="eggNOG" id="COG0589">
    <property type="taxonomic scope" value="Bacteria"/>
</dbReference>
<feature type="domain" description="UspA" evidence="3">
    <location>
        <begin position="150"/>
        <end position="281"/>
    </location>
</feature>
<dbReference type="OrthoDB" id="9794782at2"/>
<evidence type="ECO:0000259" key="3">
    <source>
        <dbReference type="Pfam" id="PF00582"/>
    </source>
</evidence>
<dbReference type="STRING" id="1293054.HSACCH_01978"/>
<dbReference type="RefSeq" id="WP_005489606.1">
    <property type="nucleotide sequence ID" value="NZ_CAUI01000021.1"/>
</dbReference>
<evidence type="ECO:0000256" key="2">
    <source>
        <dbReference type="SAM" id="Coils"/>
    </source>
</evidence>
<dbReference type="Pfam" id="PF00582">
    <property type="entry name" value="Usp"/>
    <property type="match status" value="2"/>
</dbReference>
<comment type="similarity">
    <text evidence="1">Belongs to the universal stress protein A family.</text>
</comment>
<dbReference type="PRINTS" id="PR01438">
    <property type="entry name" value="UNVRSLSTRESS"/>
</dbReference>
<dbReference type="PANTHER" id="PTHR46268">
    <property type="entry name" value="STRESS RESPONSE PROTEIN NHAX"/>
    <property type="match status" value="1"/>
</dbReference>
<dbReference type="Gene3D" id="3.40.50.620">
    <property type="entry name" value="HUPs"/>
    <property type="match status" value="2"/>
</dbReference>
<reference evidence="5" key="1">
    <citation type="journal article" date="2013" name="Genome Announc.">
        <title>Genome Sequence of Halanaerobium saccharolyticum subsp. saccharolyticum Strain DSM 6643T, a Halophilic Hydrogen-Producing Bacterium.</title>
        <authorList>
            <person name="Kivisto A."/>
            <person name="Larjo A."/>
            <person name="Ciranna A."/>
            <person name="Santala V."/>
            <person name="Roos C."/>
            <person name="Karp M."/>
        </authorList>
    </citation>
    <scope>NUCLEOTIDE SEQUENCE [LARGE SCALE GENOMIC DNA]</scope>
    <source>
        <strain evidence="5">DSM 6643</strain>
    </source>
</reference>
<dbReference type="InterPro" id="IPR014729">
    <property type="entry name" value="Rossmann-like_a/b/a_fold"/>
</dbReference>
<comment type="caution">
    <text evidence="4">The sequence shown here is derived from an EMBL/GenBank/DDBJ whole genome shotgun (WGS) entry which is preliminary data.</text>
</comment>
<dbReference type="AlphaFoldDB" id="M5E2N2"/>